<evidence type="ECO:0000259" key="5">
    <source>
        <dbReference type="PROSITE" id="PS50977"/>
    </source>
</evidence>
<sequence length="208" mass="23271">MTIANPASRDGQPRGPYKRGIERRRQVVVTATDVFGEFGFRGGTLQQVADRVGGTPAAILKLFGSKERLLIAVLDHWGSVTGEIVARGTEERAFLDGFVELMNYHVNHKGLLQLYTTMAAEASTPQHPAHEFMTNRYRRTLESMRNGFRAASEGGHFRRLSEKQIAHEAEYLLAILDGLEIQFILNPAFDLETSFAAYVDTVYERLAV</sequence>
<dbReference type="GO" id="GO:0000976">
    <property type="term" value="F:transcription cis-regulatory region binding"/>
    <property type="evidence" value="ECO:0007669"/>
    <property type="project" value="TreeGrafter"/>
</dbReference>
<dbReference type="OrthoDB" id="5118063at2"/>
<evidence type="ECO:0000256" key="3">
    <source>
        <dbReference type="ARBA" id="ARBA00023163"/>
    </source>
</evidence>
<feature type="domain" description="HTH tetR-type" evidence="5">
    <location>
        <begin position="21"/>
        <end position="81"/>
    </location>
</feature>
<comment type="caution">
    <text evidence="6">The sequence shown here is derived from an EMBL/GenBank/DDBJ whole genome shotgun (WGS) entry which is preliminary data.</text>
</comment>
<dbReference type="EMBL" id="QEOP01000002">
    <property type="protein sequence ID" value="PVZ94198.1"/>
    <property type="molecule type" value="Genomic_DNA"/>
</dbReference>
<dbReference type="GO" id="GO:0003700">
    <property type="term" value="F:DNA-binding transcription factor activity"/>
    <property type="evidence" value="ECO:0007669"/>
    <property type="project" value="TreeGrafter"/>
</dbReference>
<dbReference type="RefSeq" id="WP_116756711.1">
    <property type="nucleotide sequence ID" value="NZ_JBHUEX010000001.1"/>
</dbReference>
<dbReference type="PANTHER" id="PTHR30055">
    <property type="entry name" value="HTH-TYPE TRANSCRIPTIONAL REGULATOR RUTR"/>
    <property type="match status" value="1"/>
</dbReference>
<accession>A0A2V1HNR3</accession>
<dbReference type="InterPro" id="IPR009057">
    <property type="entry name" value="Homeodomain-like_sf"/>
</dbReference>
<dbReference type="PANTHER" id="PTHR30055:SF234">
    <property type="entry name" value="HTH-TYPE TRANSCRIPTIONAL REGULATOR BETI"/>
    <property type="match status" value="1"/>
</dbReference>
<evidence type="ECO:0000256" key="1">
    <source>
        <dbReference type="ARBA" id="ARBA00023015"/>
    </source>
</evidence>
<keyword evidence="3" id="KW-0804">Transcription</keyword>
<gene>
    <name evidence="6" type="ORF">DDQ50_10665</name>
</gene>
<dbReference type="InterPro" id="IPR036271">
    <property type="entry name" value="Tet_transcr_reg_TetR-rel_C_sf"/>
</dbReference>
<reference evidence="6 7" key="1">
    <citation type="submission" date="2018-05" db="EMBL/GenBank/DDBJ databases">
        <title>Amnibacterium sp. M8JJ-5, whole genome shotgun sequence.</title>
        <authorList>
            <person name="Tuo L."/>
        </authorList>
    </citation>
    <scope>NUCLEOTIDE SEQUENCE [LARGE SCALE GENOMIC DNA]</scope>
    <source>
        <strain evidence="6 7">M8JJ-5</strain>
    </source>
</reference>
<dbReference type="SUPFAM" id="SSF48498">
    <property type="entry name" value="Tetracyclin repressor-like, C-terminal domain"/>
    <property type="match status" value="1"/>
</dbReference>
<feature type="DNA-binding region" description="H-T-H motif" evidence="4">
    <location>
        <begin position="44"/>
        <end position="63"/>
    </location>
</feature>
<dbReference type="Proteomes" id="UP000244893">
    <property type="component" value="Unassembled WGS sequence"/>
</dbReference>
<keyword evidence="1" id="KW-0805">Transcription regulation</keyword>
<organism evidence="6 7">
    <name type="scientific">Amnibacterium flavum</name>
    <dbReference type="NCBI Taxonomy" id="2173173"/>
    <lineage>
        <taxon>Bacteria</taxon>
        <taxon>Bacillati</taxon>
        <taxon>Actinomycetota</taxon>
        <taxon>Actinomycetes</taxon>
        <taxon>Micrococcales</taxon>
        <taxon>Microbacteriaceae</taxon>
        <taxon>Amnibacterium</taxon>
    </lineage>
</organism>
<evidence type="ECO:0000256" key="4">
    <source>
        <dbReference type="PROSITE-ProRule" id="PRU00335"/>
    </source>
</evidence>
<evidence type="ECO:0000313" key="7">
    <source>
        <dbReference type="Proteomes" id="UP000244893"/>
    </source>
</evidence>
<evidence type="ECO:0000313" key="6">
    <source>
        <dbReference type="EMBL" id="PVZ94198.1"/>
    </source>
</evidence>
<dbReference type="Pfam" id="PF00440">
    <property type="entry name" value="TetR_N"/>
    <property type="match status" value="1"/>
</dbReference>
<name>A0A2V1HNR3_9MICO</name>
<proteinExistence type="predicted"/>
<dbReference type="PROSITE" id="PS50977">
    <property type="entry name" value="HTH_TETR_2"/>
    <property type="match status" value="1"/>
</dbReference>
<keyword evidence="7" id="KW-1185">Reference proteome</keyword>
<protein>
    <submittedName>
        <fullName evidence="6">TetR/AcrR family transcriptional regulator</fullName>
    </submittedName>
</protein>
<dbReference type="InterPro" id="IPR001647">
    <property type="entry name" value="HTH_TetR"/>
</dbReference>
<dbReference type="SUPFAM" id="SSF46689">
    <property type="entry name" value="Homeodomain-like"/>
    <property type="match status" value="1"/>
</dbReference>
<dbReference type="Gene3D" id="1.10.357.10">
    <property type="entry name" value="Tetracycline Repressor, domain 2"/>
    <property type="match status" value="1"/>
</dbReference>
<dbReference type="AlphaFoldDB" id="A0A2V1HNR3"/>
<dbReference type="InterPro" id="IPR050109">
    <property type="entry name" value="HTH-type_TetR-like_transc_reg"/>
</dbReference>
<keyword evidence="2 4" id="KW-0238">DNA-binding</keyword>
<evidence type="ECO:0000256" key="2">
    <source>
        <dbReference type="ARBA" id="ARBA00023125"/>
    </source>
</evidence>